<dbReference type="AlphaFoldDB" id="A0A4R6N989"/>
<dbReference type="InterPro" id="IPR031044">
    <property type="entry name" value="Small_Trp_rich"/>
</dbReference>
<organism evidence="3 4">
    <name type="scientific">Roseateles asaccharophilus</name>
    <dbReference type="NCBI Taxonomy" id="582607"/>
    <lineage>
        <taxon>Bacteria</taxon>
        <taxon>Pseudomonadati</taxon>
        <taxon>Pseudomonadota</taxon>
        <taxon>Betaproteobacteria</taxon>
        <taxon>Burkholderiales</taxon>
        <taxon>Sphaerotilaceae</taxon>
        <taxon>Roseateles</taxon>
    </lineage>
</organism>
<evidence type="ECO:0000256" key="1">
    <source>
        <dbReference type="SAM" id="MobiDB-lite"/>
    </source>
</evidence>
<reference evidence="3 4" key="1">
    <citation type="submission" date="2019-03" db="EMBL/GenBank/DDBJ databases">
        <title>Genomic Encyclopedia of Type Strains, Phase IV (KMG-IV): sequencing the most valuable type-strain genomes for metagenomic binning, comparative biology and taxonomic classification.</title>
        <authorList>
            <person name="Goeker M."/>
        </authorList>
    </citation>
    <scope>NUCLEOTIDE SEQUENCE [LARGE SCALE GENOMIC DNA]</scope>
    <source>
        <strain evidence="3 4">DSM 25082</strain>
    </source>
</reference>
<feature type="compositionally biased region" description="Basic and acidic residues" evidence="1">
    <location>
        <begin position="59"/>
        <end position="69"/>
    </location>
</feature>
<comment type="caution">
    <text evidence="3">The sequence shown here is derived from an EMBL/GenBank/DDBJ whole genome shotgun (WGS) entry which is preliminary data.</text>
</comment>
<gene>
    <name evidence="3" type="ORF">DFR39_102309</name>
</gene>
<keyword evidence="4" id="KW-1185">Reference proteome</keyword>
<dbReference type="Proteomes" id="UP000295357">
    <property type="component" value="Unassembled WGS sequence"/>
</dbReference>
<name>A0A4R6N989_9BURK</name>
<evidence type="ECO:0000313" key="4">
    <source>
        <dbReference type="Proteomes" id="UP000295357"/>
    </source>
</evidence>
<keyword evidence="2" id="KW-1133">Transmembrane helix</keyword>
<feature type="region of interest" description="Disordered" evidence="1">
    <location>
        <begin position="59"/>
        <end position="81"/>
    </location>
</feature>
<sequence>MGFVLIGVLLLLLKWQEVAPVAGWSWWLVLSPFAAAVLWWAWADASGYTQKRAMRSLDEKKAQRRERTLEALGQGEKQRRR</sequence>
<evidence type="ECO:0000256" key="2">
    <source>
        <dbReference type="SAM" id="Phobius"/>
    </source>
</evidence>
<protein>
    <submittedName>
        <fullName evidence="3">Small Trp-rich protein</fullName>
    </submittedName>
</protein>
<proteinExistence type="predicted"/>
<dbReference type="EMBL" id="SNXE01000002">
    <property type="protein sequence ID" value="TDP11925.1"/>
    <property type="molecule type" value="Genomic_DNA"/>
</dbReference>
<dbReference type="NCBIfam" id="TIGR04438">
    <property type="entry name" value="small_Trp_rich"/>
    <property type="match status" value="1"/>
</dbReference>
<accession>A0A4R6N989</accession>
<keyword evidence="2" id="KW-0472">Membrane</keyword>
<evidence type="ECO:0000313" key="3">
    <source>
        <dbReference type="EMBL" id="TDP11925.1"/>
    </source>
</evidence>
<dbReference type="OrthoDB" id="8689816at2"/>
<feature type="transmembrane region" description="Helical" evidence="2">
    <location>
        <begin position="26"/>
        <end position="45"/>
    </location>
</feature>
<dbReference type="RefSeq" id="WP_133602689.1">
    <property type="nucleotide sequence ID" value="NZ_JAUFPJ010000002.1"/>
</dbReference>
<keyword evidence="2" id="KW-0812">Transmembrane</keyword>